<reference evidence="3 4" key="1">
    <citation type="submission" date="2020-08" db="EMBL/GenBank/DDBJ databases">
        <title>Genomic Encyclopedia of Type Strains, Phase IV (KMG-IV): sequencing the most valuable type-strain genomes for metagenomic binning, comparative biology and taxonomic classification.</title>
        <authorList>
            <person name="Goeker M."/>
        </authorList>
    </citation>
    <scope>NUCLEOTIDE SEQUENCE [LARGE SCALE GENOMIC DNA]</scope>
    <source>
        <strain evidence="3 4">DSM 23562</strain>
    </source>
</reference>
<dbReference type="Pfam" id="PF02018">
    <property type="entry name" value="CBM_4_9"/>
    <property type="match status" value="1"/>
</dbReference>
<organism evidence="3 4">
    <name type="scientific">Armatimonas rosea</name>
    <dbReference type="NCBI Taxonomy" id="685828"/>
    <lineage>
        <taxon>Bacteria</taxon>
        <taxon>Bacillati</taxon>
        <taxon>Armatimonadota</taxon>
        <taxon>Armatimonadia</taxon>
        <taxon>Armatimonadales</taxon>
        <taxon>Armatimonadaceae</taxon>
        <taxon>Armatimonas</taxon>
    </lineage>
</organism>
<dbReference type="Gene3D" id="3.20.20.80">
    <property type="entry name" value="Glycosidases"/>
    <property type="match status" value="1"/>
</dbReference>
<sequence>MNLTLALSRRTLPWLALPALAAGVAFLGPRLLPAAQAQPPAEAAFPFALPWDDSSASVTSVAALNPAPLTAAHQLTAKNGHFYDSTGRRVRFVGMSIGAAAAFPSKADAPKIAARLHKFGVNLVRLHHLDAQWSTPNIFNHKGPYTTSAAPDPQSLDLLEFFIAELKKNGIYVDLNLHVSREWLPGDGFPPGKLPELGKVVAYFHPRAIALQKQFATQMLSHKSPYTGQPLATDPVLALVELNNEDSLVGSSGQAEALPPAVRKPLEDGWRAYLLQKYGTTEALKKAWNRSAALGPEQLKREPSAWTSEAQGQTKLTVTPVSAAGQTNAPSGTVLQLAPEKIDSTNWHVQLHQTGLTLDTGKTYTVSFTARASAPRTVFVNARLDQAPWSMVGLDTSIGLDTQWKRYSFTFVANGSVVPGHCRLSLMLGDSTASVFLGEWSLRPGSGGVSLAPGQRLEAGNLGLGQVSGSPAGVDYTHYLMTVEDRYCTALKAAISATGCRAAVACSQASYGGIAGAYRESKLDWVDMHAYWQHPSFPGTAFDPNNYRIENTPMTASSAAGVLDGLAMHRVAGKPFTVSEYDHPAPSEYSAEMVPLIFAYAAWQDWDGVFLFAYETARSEKITGFFDQQLHPGKLGFLPAAASLFLRGDLAPAPNAIQLTVPKNRVAGLKGLGSDYAFWGLAQTRYLQGSLKNAPERVDAKSFLTFRAAVRFESDPGPLALGIQNLKPESEGFVWDHSAQQVRVSSPASKALMGKLGGHASRVAGFVAEVAPSARNFAVLTLTSRDGKPTQESSSLLLTALDKAENPGLQWNKERTFAAEAWKSGPTQLSVPTATLHIATLAQNLTVWALDNTGRRVKEIPATLENGTLTLAIGPEHKTLWYELVKN</sequence>
<name>A0A7W9W9K4_ARMRO</name>
<dbReference type="SUPFAM" id="SSF49785">
    <property type="entry name" value="Galactose-binding domain-like"/>
    <property type="match status" value="1"/>
</dbReference>
<dbReference type="InterPro" id="IPR017853">
    <property type="entry name" value="GH"/>
</dbReference>
<dbReference type="Proteomes" id="UP000520814">
    <property type="component" value="Unassembled WGS sequence"/>
</dbReference>
<dbReference type="SUPFAM" id="SSF51445">
    <property type="entry name" value="(Trans)glycosidases"/>
    <property type="match status" value="1"/>
</dbReference>
<dbReference type="GO" id="GO:0016798">
    <property type="term" value="F:hydrolase activity, acting on glycosyl bonds"/>
    <property type="evidence" value="ECO:0007669"/>
    <property type="project" value="InterPro"/>
</dbReference>
<proteinExistence type="predicted"/>
<dbReference type="RefSeq" id="WP_184202171.1">
    <property type="nucleotide sequence ID" value="NZ_JACHGW010000004.1"/>
</dbReference>
<dbReference type="AlphaFoldDB" id="A0A7W9W9K4"/>
<gene>
    <name evidence="3" type="ORF">HNQ39_004503</name>
</gene>
<evidence type="ECO:0000313" key="3">
    <source>
        <dbReference type="EMBL" id="MBB6052682.1"/>
    </source>
</evidence>
<evidence type="ECO:0000259" key="2">
    <source>
        <dbReference type="Pfam" id="PF02018"/>
    </source>
</evidence>
<comment type="caution">
    <text evidence="3">The sequence shown here is derived from an EMBL/GenBank/DDBJ whole genome shotgun (WGS) entry which is preliminary data.</text>
</comment>
<evidence type="ECO:0000256" key="1">
    <source>
        <dbReference type="ARBA" id="ARBA00022801"/>
    </source>
</evidence>
<keyword evidence="4" id="KW-1185">Reference proteome</keyword>
<dbReference type="Gene3D" id="2.60.120.260">
    <property type="entry name" value="Galactose-binding domain-like"/>
    <property type="match status" value="1"/>
</dbReference>
<keyword evidence="1" id="KW-0378">Hydrolase</keyword>
<dbReference type="InterPro" id="IPR003305">
    <property type="entry name" value="CenC_carb-bd"/>
</dbReference>
<feature type="domain" description="CBM-cenC" evidence="2">
    <location>
        <begin position="344"/>
        <end position="415"/>
    </location>
</feature>
<dbReference type="InterPro" id="IPR008979">
    <property type="entry name" value="Galactose-bd-like_sf"/>
</dbReference>
<accession>A0A7W9W9K4</accession>
<evidence type="ECO:0000313" key="4">
    <source>
        <dbReference type="Proteomes" id="UP000520814"/>
    </source>
</evidence>
<dbReference type="EMBL" id="JACHGW010000004">
    <property type="protein sequence ID" value="MBB6052682.1"/>
    <property type="molecule type" value="Genomic_DNA"/>
</dbReference>
<protein>
    <recommendedName>
        <fullName evidence="2">CBM-cenC domain-containing protein</fullName>
    </recommendedName>
</protein>